<protein>
    <submittedName>
        <fullName evidence="1">Uncharacterized protein</fullName>
    </submittedName>
</protein>
<organism evidence="1">
    <name type="scientific">Anguilla anguilla</name>
    <name type="common">European freshwater eel</name>
    <name type="synonym">Muraena anguilla</name>
    <dbReference type="NCBI Taxonomy" id="7936"/>
    <lineage>
        <taxon>Eukaryota</taxon>
        <taxon>Metazoa</taxon>
        <taxon>Chordata</taxon>
        <taxon>Craniata</taxon>
        <taxon>Vertebrata</taxon>
        <taxon>Euteleostomi</taxon>
        <taxon>Actinopterygii</taxon>
        <taxon>Neopterygii</taxon>
        <taxon>Teleostei</taxon>
        <taxon>Anguilliformes</taxon>
        <taxon>Anguillidae</taxon>
        <taxon>Anguilla</taxon>
    </lineage>
</organism>
<accession>A0A0E9WRL7</accession>
<name>A0A0E9WRL7_ANGAN</name>
<proteinExistence type="predicted"/>
<evidence type="ECO:0000313" key="1">
    <source>
        <dbReference type="EMBL" id="JAH92108.1"/>
    </source>
</evidence>
<reference evidence="1" key="1">
    <citation type="submission" date="2014-11" db="EMBL/GenBank/DDBJ databases">
        <authorList>
            <person name="Amaro Gonzalez C."/>
        </authorList>
    </citation>
    <scope>NUCLEOTIDE SEQUENCE</scope>
</reference>
<sequence length="54" mass="6509">MSPKLGWDKGWGNVWRHHSILPEIKKIIIIFDQKTGCYISKIVFFLFLYFNNKH</sequence>
<dbReference type="EMBL" id="GBXM01016469">
    <property type="protein sequence ID" value="JAH92108.1"/>
    <property type="molecule type" value="Transcribed_RNA"/>
</dbReference>
<reference evidence="1" key="2">
    <citation type="journal article" date="2015" name="Fish Shellfish Immunol.">
        <title>Early steps in the European eel (Anguilla anguilla)-Vibrio vulnificus interaction in the gills: Role of the RtxA13 toxin.</title>
        <authorList>
            <person name="Callol A."/>
            <person name="Pajuelo D."/>
            <person name="Ebbesson L."/>
            <person name="Teles M."/>
            <person name="MacKenzie S."/>
            <person name="Amaro C."/>
        </authorList>
    </citation>
    <scope>NUCLEOTIDE SEQUENCE</scope>
</reference>
<dbReference type="AlphaFoldDB" id="A0A0E9WRL7"/>